<dbReference type="GO" id="GO:0005739">
    <property type="term" value="C:mitochondrion"/>
    <property type="evidence" value="ECO:0007669"/>
    <property type="project" value="TreeGrafter"/>
</dbReference>
<protein>
    <recommendedName>
        <fullName evidence="3">Serine hydroxymethyltransferase-like domain-containing protein</fullName>
    </recommendedName>
</protein>
<comment type="caution">
    <text evidence="4">The sequence shown here is derived from an EMBL/GenBank/DDBJ whole genome shotgun (WGS) entry which is preliminary data.</text>
</comment>
<keyword evidence="5" id="KW-1185">Reference proteome</keyword>
<dbReference type="Pfam" id="PF00464">
    <property type="entry name" value="SHMT"/>
    <property type="match status" value="1"/>
</dbReference>
<organism evidence="4 5">
    <name type="scientific">Rotaria socialis</name>
    <dbReference type="NCBI Taxonomy" id="392032"/>
    <lineage>
        <taxon>Eukaryota</taxon>
        <taxon>Metazoa</taxon>
        <taxon>Spiralia</taxon>
        <taxon>Gnathifera</taxon>
        <taxon>Rotifera</taxon>
        <taxon>Eurotatoria</taxon>
        <taxon>Bdelloidea</taxon>
        <taxon>Philodinida</taxon>
        <taxon>Philodinidae</taxon>
        <taxon>Rotaria</taxon>
    </lineage>
</organism>
<evidence type="ECO:0000256" key="2">
    <source>
        <dbReference type="ARBA" id="ARBA00022898"/>
    </source>
</evidence>
<dbReference type="InterPro" id="IPR049943">
    <property type="entry name" value="Ser_HO-MeTrfase-like"/>
</dbReference>
<dbReference type="EMBL" id="CAJOBP010086123">
    <property type="protein sequence ID" value="CAF4931208.1"/>
    <property type="molecule type" value="Genomic_DNA"/>
</dbReference>
<dbReference type="Proteomes" id="UP000663873">
    <property type="component" value="Unassembled WGS sequence"/>
</dbReference>
<feature type="domain" description="Serine hydroxymethyltransferase-like" evidence="3">
    <location>
        <begin position="2"/>
        <end position="48"/>
    </location>
</feature>
<dbReference type="GO" id="GO:0046653">
    <property type="term" value="P:tetrahydrofolate metabolic process"/>
    <property type="evidence" value="ECO:0007669"/>
    <property type="project" value="TreeGrafter"/>
</dbReference>
<evidence type="ECO:0000313" key="4">
    <source>
        <dbReference type="EMBL" id="CAF4931208.1"/>
    </source>
</evidence>
<reference evidence="4" key="1">
    <citation type="submission" date="2021-02" db="EMBL/GenBank/DDBJ databases">
        <authorList>
            <person name="Nowell W R."/>
        </authorList>
    </citation>
    <scope>NUCLEOTIDE SEQUENCE</scope>
</reference>
<dbReference type="InterPro" id="IPR015422">
    <property type="entry name" value="PyrdxlP-dep_Trfase_small"/>
</dbReference>
<evidence type="ECO:0000313" key="5">
    <source>
        <dbReference type="Proteomes" id="UP000663873"/>
    </source>
</evidence>
<name>A0A821WUQ2_9BILA</name>
<dbReference type="PANTHER" id="PTHR11680">
    <property type="entry name" value="SERINE HYDROXYMETHYLTRANSFERASE"/>
    <property type="match status" value="1"/>
</dbReference>
<dbReference type="GO" id="GO:0019264">
    <property type="term" value="P:glycine biosynthetic process from serine"/>
    <property type="evidence" value="ECO:0007669"/>
    <property type="project" value="TreeGrafter"/>
</dbReference>
<gene>
    <name evidence="4" type="ORF">UJA718_LOCUS46876</name>
</gene>
<dbReference type="AlphaFoldDB" id="A0A821WUQ2"/>
<dbReference type="PANTHER" id="PTHR11680:SF28">
    <property type="entry name" value="SERINE HYDROXYMETHYLTRANSFERASE, MITOCHONDRIAL"/>
    <property type="match status" value="1"/>
</dbReference>
<sequence length="66" mass="6991">EVVSIAVNKNTCPGDKSALKPSGIRFGTPALTTRGFQESDIVQVGLFIDRAVQIALDINSSNSNQT</sequence>
<keyword evidence="2" id="KW-0663">Pyridoxal phosphate</keyword>
<dbReference type="InterPro" id="IPR039429">
    <property type="entry name" value="SHMT-like_dom"/>
</dbReference>
<dbReference type="InterPro" id="IPR015424">
    <property type="entry name" value="PyrdxlP-dep_Trfase"/>
</dbReference>
<evidence type="ECO:0000256" key="1">
    <source>
        <dbReference type="ARBA" id="ARBA00001933"/>
    </source>
</evidence>
<accession>A0A821WUQ2</accession>
<evidence type="ECO:0000259" key="3">
    <source>
        <dbReference type="Pfam" id="PF00464"/>
    </source>
</evidence>
<comment type="cofactor">
    <cofactor evidence="1">
        <name>pyridoxal 5'-phosphate</name>
        <dbReference type="ChEBI" id="CHEBI:597326"/>
    </cofactor>
</comment>
<dbReference type="GO" id="GO:0004372">
    <property type="term" value="F:glycine hydroxymethyltransferase activity"/>
    <property type="evidence" value="ECO:0007669"/>
    <property type="project" value="TreeGrafter"/>
</dbReference>
<feature type="non-terminal residue" evidence="4">
    <location>
        <position position="66"/>
    </location>
</feature>
<proteinExistence type="predicted"/>
<dbReference type="Gene3D" id="3.90.1150.10">
    <property type="entry name" value="Aspartate Aminotransferase, domain 1"/>
    <property type="match status" value="1"/>
</dbReference>
<dbReference type="GO" id="GO:0030170">
    <property type="term" value="F:pyridoxal phosphate binding"/>
    <property type="evidence" value="ECO:0007669"/>
    <property type="project" value="TreeGrafter"/>
</dbReference>
<dbReference type="SUPFAM" id="SSF53383">
    <property type="entry name" value="PLP-dependent transferases"/>
    <property type="match status" value="1"/>
</dbReference>
<feature type="non-terminal residue" evidence="4">
    <location>
        <position position="1"/>
    </location>
</feature>